<keyword evidence="2" id="KW-1185">Reference proteome</keyword>
<name>A0ACB7RPZ9_HYAAI</name>
<comment type="caution">
    <text evidence="1">The sequence shown here is derived from an EMBL/GenBank/DDBJ whole genome shotgun (WGS) entry which is preliminary data.</text>
</comment>
<gene>
    <name evidence="1" type="ORF">HPB50_001269</name>
</gene>
<proteinExistence type="predicted"/>
<reference evidence="1" key="1">
    <citation type="submission" date="2020-05" db="EMBL/GenBank/DDBJ databases">
        <title>Large-scale comparative analyses of tick genomes elucidate their genetic diversity and vector capacities.</title>
        <authorList>
            <person name="Jia N."/>
            <person name="Wang J."/>
            <person name="Shi W."/>
            <person name="Du L."/>
            <person name="Sun Y."/>
            <person name="Zhan W."/>
            <person name="Jiang J."/>
            <person name="Wang Q."/>
            <person name="Zhang B."/>
            <person name="Ji P."/>
            <person name="Sakyi L.B."/>
            <person name="Cui X."/>
            <person name="Yuan T."/>
            <person name="Jiang B."/>
            <person name="Yang W."/>
            <person name="Lam T.T.-Y."/>
            <person name="Chang Q."/>
            <person name="Ding S."/>
            <person name="Wang X."/>
            <person name="Zhu J."/>
            <person name="Ruan X."/>
            <person name="Zhao L."/>
            <person name="Wei J."/>
            <person name="Que T."/>
            <person name="Du C."/>
            <person name="Cheng J."/>
            <person name="Dai P."/>
            <person name="Han X."/>
            <person name="Huang E."/>
            <person name="Gao Y."/>
            <person name="Liu J."/>
            <person name="Shao H."/>
            <person name="Ye R."/>
            <person name="Li L."/>
            <person name="Wei W."/>
            <person name="Wang X."/>
            <person name="Wang C."/>
            <person name="Yang T."/>
            <person name="Huo Q."/>
            <person name="Li W."/>
            <person name="Guo W."/>
            <person name="Chen H."/>
            <person name="Zhou L."/>
            <person name="Ni X."/>
            <person name="Tian J."/>
            <person name="Zhou Y."/>
            <person name="Sheng Y."/>
            <person name="Liu T."/>
            <person name="Pan Y."/>
            <person name="Xia L."/>
            <person name="Li J."/>
            <person name="Zhao F."/>
            <person name="Cao W."/>
        </authorList>
    </citation>
    <scope>NUCLEOTIDE SEQUENCE</scope>
    <source>
        <strain evidence="1">Hyas-2018</strain>
    </source>
</reference>
<protein>
    <submittedName>
        <fullName evidence="1">Uncharacterized protein</fullName>
    </submittedName>
</protein>
<organism evidence="1 2">
    <name type="scientific">Hyalomma asiaticum</name>
    <name type="common">Tick</name>
    <dbReference type="NCBI Taxonomy" id="266040"/>
    <lineage>
        <taxon>Eukaryota</taxon>
        <taxon>Metazoa</taxon>
        <taxon>Ecdysozoa</taxon>
        <taxon>Arthropoda</taxon>
        <taxon>Chelicerata</taxon>
        <taxon>Arachnida</taxon>
        <taxon>Acari</taxon>
        <taxon>Parasitiformes</taxon>
        <taxon>Ixodida</taxon>
        <taxon>Ixodoidea</taxon>
        <taxon>Ixodidae</taxon>
        <taxon>Hyalomminae</taxon>
        <taxon>Hyalomma</taxon>
    </lineage>
</organism>
<dbReference type="EMBL" id="CM023488">
    <property type="protein sequence ID" value="KAH6923448.1"/>
    <property type="molecule type" value="Genomic_DNA"/>
</dbReference>
<sequence length="91" mass="10018">MLVDIMRSALSCDIVLAFVREKRREALRSTPIADTTQNASGQSHAAAPSKAELADLIYFTGVELESMEQCFAPTPKDQNVRFEKSQARSTA</sequence>
<accession>A0ACB7RPZ9</accession>
<evidence type="ECO:0000313" key="1">
    <source>
        <dbReference type="EMBL" id="KAH6923448.1"/>
    </source>
</evidence>
<evidence type="ECO:0000313" key="2">
    <source>
        <dbReference type="Proteomes" id="UP000821845"/>
    </source>
</evidence>
<dbReference type="Proteomes" id="UP000821845">
    <property type="component" value="Chromosome 8"/>
</dbReference>